<dbReference type="InterPro" id="IPR003439">
    <property type="entry name" value="ABC_transporter-like_ATP-bd"/>
</dbReference>
<dbReference type="GO" id="GO:0005524">
    <property type="term" value="F:ATP binding"/>
    <property type="evidence" value="ECO:0007669"/>
    <property type="project" value="UniProtKB-KW"/>
</dbReference>
<comment type="subcellular location">
    <subcellularLocation>
        <location evidence="1">Cell membrane</location>
        <topology evidence="1">Multi-pass membrane protein</topology>
    </subcellularLocation>
</comment>
<evidence type="ECO:0000256" key="8">
    <source>
        <dbReference type="ARBA" id="ARBA00022989"/>
    </source>
</evidence>
<evidence type="ECO:0000313" key="16">
    <source>
        <dbReference type="Proteomes" id="UP001064489"/>
    </source>
</evidence>
<dbReference type="SMART" id="SM00382">
    <property type="entry name" value="AAA"/>
    <property type="match status" value="1"/>
</dbReference>
<protein>
    <submittedName>
        <fullName evidence="15">Uncharacterized protein</fullName>
    </submittedName>
</protein>
<feature type="transmembrane region" description="Helical" evidence="12">
    <location>
        <begin position="102"/>
        <end position="122"/>
    </location>
</feature>
<keyword evidence="9 12" id="KW-0472">Membrane</keyword>
<evidence type="ECO:0000256" key="2">
    <source>
        <dbReference type="ARBA" id="ARBA00007577"/>
    </source>
</evidence>
<feature type="transmembrane region" description="Helical" evidence="12">
    <location>
        <begin position="154"/>
        <end position="172"/>
    </location>
</feature>
<dbReference type="CDD" id="cd03249">
    <property type="entry name" value="ABC_MTABC3_MDL1_MDL2"/>
    <property type="match status" value="1"/>
</dbReference>
<dbReference type="PANTHER" id="PTHR24222">
    <property type="entry name" value="ABC TRANSPORTER B FAMILY"/>
    <property type="match status" value="1"/>
</dbReference>
<evidence type="ECO:0000259" key="14">
    <source>
        <dbReference type="PROSITE" id="PS50929"/>
    </source>
</evidence>
<dbReference type="PROSITE" id="PS00211">
    <property type="entry name" value="ABC_TRANSPORTER_1"/>
    <property type="match status" value="1"/>
</dbReference>
<feature type="compositionally biased region" description="Polar residues" evidence="11">
    <location>
        <begin position="1"/>
        <end position="31"/>
    </location>
</feature>
<dbReference type="Gene3D" id="1.20.1560.10">
    <property type="entry name" value="ABC transporter type 1, transmembrane domain"/>
    <property type="match status" value="2"/>
</dbReference>
<feature type="compositionally biased region" description="Basic and acidic residues" evidence="11">
    <location>
        <begin position="32"/>
        <end position="42"/>
    </location>
</feature>
<evidence type="ECO:0000256" key="10">
    <source>
        <dbReference type="ARBA" id="ARBA00023180"/>
    </source>
</evidence>
<sequence length="508" mass="54988">MENGLNGDTYSNEATTSKIQEVTEKGSSTSGDKPESEKSKENKKINTVPFHKLFTFADATYVALMIIGTIGALGNGVSMPLMAIIFGDLIDSFGQNQNSIDIVKVSLKFVYLGVGSAVASFLREKQAISNYNKFLGAAYKSGIHEGIASGSGQGLFVLIILSSYALAIWYGGKMILEKGYSGGEVFNVIIAVLTGSMSLGQTSPCLSAFAAGQAAAFKMFETINRKPEIDAYDTRGKILDDIKGDIELRDVYFSYPARPGEQIFSGFSLDISSGTTAALAGHSESGKSTVISLIERFYDPHAGEVLIDGINLKEFQLKWIREKIGLVSQEPVLFAFSIKENIAYRKDGATTEEIRAAAELANASKFVDKLPQGLDTMVGEHGTQLSGGQKQRIAIARAISKDPRILLLDEATSALDAESERVVQEALDRIMINRTTVIVAHRLSTVRNADMIAVIHRGKMVEKGLHSELLQDPNGAYAQLIRLQDVNKVAEEAGDGLNRSEISSESFR</sequence>
<feature type="domain" description="ABC transmembrane type-1" evidence="14">
    <location>
        <begin position="118"/>
        <end position="211"/>
    </location>
</feature>
<reference evidence="15" key="2">
    <citation type="submission" date="2023-02" db="EMBL/GenBank/DDBJ databases">
        <authorList>
            <person name="Swenson N.G."/>
            <person name="Wegrzyn J.L."/>
            <person name="Mcevoy S.L."/>
        </authorList>
    </citation>
    <scope>NUCLEOTIDE SEQUENCE</scope>
    <source>
        <strain evidence="15">91603</strain>
        <tissue evidence="15">Leaf</tissue>
    </source>
</reference>
<dbReference type="InterPro" id="IPR003593">
    <property type="entry name" value="AAA+_ATPase"/>
</dbReference>
<feature type="transmembrane region" description="Helical" evidence="12">
    <location>
        <begin position="61"/>
        <end position="90"/>
    </location>
</feature>
<evidence type="ECO:0000256" key="12">
    <source>
        <dbReference type="SAM" id="Phobius"/>
    </source>
</evidence>
<evidence type="ECO:0000259" key="13">
    <source>
        <dbReference type="PROSITE" id="PS50893"/>
    </source>
</evidence>
<dbReference type="InterPro" id="IPR027417">
    <property type="entry name" value="P-loop_NTPase"/>
</dbReference>
<keyword evidence="4 12" id="KW-0812">Transmembrane</keyword>
<dbReference type="GO" id="GO:0016887">
    <property type="term" value="F:ATP hydrolysis activity"/>
    <property type="evidence" value="ECO:0007669"/>
    <property type="project" value="InterPro"/>
</dbReference>
<evidence type="ECO:0000256" key="3">
    <source>
        <dbReference type="ARBA" id="ARBA00022448"/>
    </source>
</evidence>
<evidence type="ECO:0000256" key="6">
    <source>
        <dbReference type="ARBA" id="ARBA00022741"/>
    </source>
</evidence>
<dbReference type="PROSITE" id="PS50929">
    <property type="entry name" value="ABC_TM1F"/>
    <property type="match status" value="1"/>
</dbReference>
<dbReference type="InterPro" id="IPR036640">
    <property type="entry name" value="ABC1_TM_sf"/>
</dbReference>
<dbReference type="AlphaFoldDB" id="A0AAD5IWS6"/>
<dbReference type="SUPFAM" id="SSF52540">
    <property type="entry name" value="P-loop containing nucleoside triphosphate hydrolases"/>
    <property type="match status" value="1"/>
</dbReference>
<dbReference type="EMBL" id="JAJSOW010000101">
    <property type="protein sequence ID" value="KAI9180105.1"/>
    <property type="molecule type" value="Genomic_DNA"/>
</dbReference>
<accession>A0AAD5IWS6</accession>
<dbReference type="PANTHER" id="PTHR24222:SF63">
    <property type="entry name" value="ATP BINDING CASSETTE SUBFAMILY B"/>
    <property type="match status" value="1"/>
</dbReference>
<dbReference type="Proteomes" id="UP001064489">
    <property type="component" value="Chromosome 4"/>
</dbReference>
<dbReference type="InterPro" id="IPR017871">
    <property type="entry name" value="ABC_transporter-like_CS"/>
</dbReference>
<gene>
    <name evidence="15" type="ORF">LWI28_001235</name>
</gene>
<dbReference type="GO" id="GO:0005886">
    <property type="term" value="C:plasma membrane"/>
    <property type="evidence" value="ECO:0007669"/>
    <property type="project" value="UniProtKB-SubCell"/>
</dbReference>
<dbReference type="PROSITE" id="PS50893">
    <property type="entry name" value="ABC_TRANSPORTER_2"/>
    <property type="match status" value="1"/>
</dbReference>
<evidence type="ECO:0000313" key="15">
    <source>
        <dbReference type="EMBL" id="KAI9180105.1"/>
    </source>
</evidence>
<dbReference type="SUPFAM" id="SSF90123">
    <property type="entry name" value="ABC transporter transmembrane region"/>
    <property type="match status" value="2"/>
</dbReference>
<reference evidence="15" key="1">
    <citation type="journal article" date="2022" name="Plant J.">
        <title>Strategies of tolerance reflected in two North American maple genomes.</title>
        <authorList>
            <person name="McEvoy S.L."/>
            <person name="Sezen U.U."/>
            <person name="Trouern-Trend A."/>
            <person name="McMahon S.M."/>
            <person name="Schaberg P.G."/>
            <person name="Yang J."/>
            <person name="Wegrzyn J.L."/>
            <person name="Swenson N.G."/>
        </authorList>
    </citation>
    <scope>NUCLEOTIDE SEQUENCE</scope>
    <source>
        <strain evidence="15">91603</strain>
    </source>
</reference>
<keyword evidence="10" id="KW-0325">Glycoprotein</keyword>
<dbReference type="Gene3D" id="3.40.50.300">
    <property type="entry name" value="P-loop containing nucleotide triphosphate hydrolases"/>
    <property type="match status" value="1"/>
</dbReference>
<feature type="region of interest" description="Disordered" evidence="11">
    <location>
        <begin position="1"/>
        <end position="42"/>
    </location>
</feature>
<keyword evidence="16" id="KW-1185">Reference proteome</keyword>
<evidence type="ECO:0000256" key="11">
    <source>
        <dbReference type="SAM" id="MobiDB-lite"/>
    </source>
</evidence>
<keyword evidence="5" id="KW-0677">Repeat</keyword>
<proteinExistence type="inferred from homology"/>
<feature type="domain" description="ABC transporter" evidence="13">
    <location>
        <begin position="246"/>
        <end position="482"/>
    </location>
</feature>
<name>A0AAD5IWS6_ACENE</name>
<evidence type="ECO:0000256" key="7">
    <source>
        <dbReference type="ARBA" id="ARBA00022840"/>
    </source>
</evidence>
<keyword evidence="7" id="KW-0067">ATP-binding</keyword>
<keyword evidence="8 12" id="KW-1133">Transmembrane helix</keyword>
<dbReference type="FunFam" id="3.40.50.300:FF:000066">
    <property type="entry name" value="ABC transporter B family member 1"/>
    <property type="match status" value="1"/>
</dbReference>
<dbReference type="Pfam" id="PF00005">
    <property type="entry name" value="ABC_tran"/>
    <property type="match status" value="1"/>
</dbReference>
<organism evidence="15 16">
    <name type="scientific">Acer negundo</name>
    <name type="common">Box elder</name>
    <dbReference type="NCBI Taxonomy" id="4023"/>
    <lineage>
        <taxon>Eukaryota</taxon>
        <taxon>Viridiplantae</taxon>
        <taxon>Streptophyta</taxon>
        <taxon>Embryophyta</taxon>
        <taxon>Tracheophyta</taxon>
        <taxon>Spermatophyta</taxon>
        <taxon>Magnoliopsida</taxon>
        <taxon>eudicotyledons</taxon>
        <taxon>Gunneridae</taxon>
        <taxon>Pentapetalae</taxon>
        <taxon>rosids</taxon>
        <taxon>malvids</taxon>
        <taxon>Sapindales</taxon>
        <taxon>Sapindaceae</taxon>
        <taxon>Hippocastanoideae</taxon>
        <taxon>Acereae</taxon>
        <taxon>Acer</taxon>
    </lineage>
</organism>
<comment type="caution">
    <text evidence="15">The sequence shown here is derived from an EMBL/GenBank/DDBJ whole genome shotgun (WGS) entry which is preliminary data.</text>
</comment>
<dbReference type="InterPro" id="IPR039421">
    <property type="entry name" value="Type_1_exporter"/>
</dbReference>
<evidence type="ECO:0000256" key="9">
    <source>
        <dbReference type="ARBA" id="ARBA00023136"/>
    </source>
</evidence>
<dbReference type="Pfam" id="PF00664">
    <property type="entry name" value="ABC_membrane"/>
    <property type="match status" value="1"/>
</dbReference>
<evidence type="ECO:0000256" key="4">
    <source>
        <dbReference type="ARBA" id="ARBA00022692"/>
    </source>
</evidence>
<evidence type="ECO:0000256" key="1">
    <source>
        <dbReference type="ARBA" id="ARBA00004651"/>
    </source>
</evidence>
<keyword evidence="3" id="KW-0813">Transport</keyword>
<comment type="similarity">
    <text evidence="2">Belongs to the ABC transporter superfamily. ABCB family. Multidrug resistance exporter (TC 3.A.1.201) subfamily.</text>
</comment>
<evidence type="ECO:0000256" key="5">
    <source>
        <dbReference type="ARBA" id="ARBA00022737"/>
    </source>
</evidence>
<dbReference type="InterPro" id="IPR011527">
    <property type="entry name" value="ABC1_TM_dom"/>
</dbReference>
<keyword evidence="6" id="KW-0547">Nucleotide-binding</keyword>
<dbReference type="GO" id="GO:0140359">
    <property type="term" value="F:ABC-type transporter activity"/>
    <property type="evidence" value="ECO:0007669"/>
    <property type="project" value="InterPro"/>
</dbReference>